<keyword evidence="5 6" id="KW-0349">Heme</keyword>
<dbReference type="InterPro" id="IPR002403">
    <property type="entry name" value="Cyt_P450_E_grp-IV"/>
</dbReference>
<dbReference type="PROSITE" id="PS00086">
    <property type="entry name" value="CYTOCHROME_P450"/>
    <property type="match status" value="1"/>
</dbReference>
<dbReference type="PANTHER" id="PTHR46206">
    <property type="entry name" value="CYTOCHROME P450"/>
    <property type="match status" value="1"/>
</dbReference>
<comment type="cofactor">
    <cofactor evidence="1 5">
        <name>heme</name>
        <dbReference type="ChEBI" id="CHEBI:30413"/>
    </cofactor>
</comment>
<evidence type="ECO:0000256" key="2">
    <source>
        <dbReference type="ARBA" id="ARBA00010617"/>
    </source>
</evidence>
<dbReference type="GO" id="GO:0005506">
    <property type="term" value="F:iron ion binding"/>
    <property type="evidence" value="ECO:0007669"/>
    <property type="project" value="InterPro"/>
</dbReference>
<evidence type="ECO:0000313" key="7">
    <source>
        <dbReference type="EMBL" id="ORY96217.1"/>
    </source>
</evidence>
<dbReference type="EMBL" id="MCGN01000005">
    <property type="protein sequence ID" value="ORY96217.1"/>
    <property type="molecule type" value="Genomic_DNA"/>
</dbReference>
<organism evidence="7 8">
    <name type="scientific">Syncephalastrum racemosum</name>
    <name type="common">Filamentous fungus</name>
    <dbReference type="NCBI Taxonomy" id="13706"/>
    <lineage>
        <taxon>Eukaryota</taxon>
        <taxon>Fungi</taxon>
        <taxon>Fungi incertae sedis</taxon>
        <taxon>Mucoromycota</taxon>
        <taxon>Mucoromycotina</taxon>
        <taxon>Mucoromycetes</taxon>
        <taxon>Mucorales</taxon>
        <taxon>Syncephalastraceae</taxon>
        <taxon>Syncephalastrum</taxon>
    </lineage>
</organism>
<dbReference type="SUPFAM" id="SSF48264">
    <property type="entry name" value="Cytochrome P450"/>
    <property type="match status" value="1"/>
</dbReference>
<feature type="binding site" description="axial binding residue" evidence="5">
    <location>
        <position position="458"/>
    </location>
    <ligand>
        <name>heme</name>
        <dbReference type="ChEBI" id="CHEBI:30413"/>
    </ligand>
    <ligandPart>
        <name>Fe</name>
        <dbReference type="ChEBI" id="CHEBI:18248"/>
    </ligandPart>
</feature>
<proteinExistence type="inferred from homology"/>
<dbReference type="GO" id="GO:0020037">
    <property type="term" value="F:heme binding"/>
    <property type="evidence" value="ECO:0007669"/>
    <property type="project" value="InterPro"/>
</dbReference>
<keyword evidence="3 5" id="KW-0479">Metal-binding</keyword>
<evidence type="ECO:0000256" key="1">
    <source>
        <dbReference type="ARBA" id="ARBA00001971"/>
    </source>
</evidence>
<accession>A0A1X2HBR6</accession>
<dbReference type="Proteomes" id="UP000242180">
    <property type="component" value="Unassembled WGS sequence"/>
</dbReference>
<evidence type="ECO:0000256" key="3">
    <source>
        <dbReference type="ARBA" id="ARBA00022723"/>
    </source>
</evidence>
<keyword evidence="8" id="KW-1185">Reference proteome</keyword>
<dbReference type="OrthoDB" id="1844152at2759"/>
<dbReference type="InterPro" id="IPR036396">
    <property type="entry name" value="Cyt_P450_sf"/>
</dbReference>
<dbReference type="CDD" id="cd11041">
    <property type="entry name" value="CYP503A1-like"/>
    <property type="match status" value="1"/>
</dbReference>
<reference evidence="7 8" key="1">
    <citation type="submission" date="2016-07" db="EMBL/GenBank/DDBJ databases">
        <title>Pervasive Adenine N6-methylation of Active Genes in Fungi.</title>
        <authorList>
            <consortium name="DOE Joint Genome Institute"/>
            <person name="Mondo S.J."/>
            <person name="Dannebaum R.O."/>
            <person name="Kuo R.C."/>
            <person name="Labutti K."/>
            <person name="Haridas S."/>
            <person name="Kuo A."/>
            <person name="Salamov A."/>
            <person name="Ahrendt S.R."/>
            <person name="Lipzen A."/>
            <person name="Sullivan W."/>
            <person name="Andreopoulos W.B."/>
            <person name="Clum A."/>
            <person name="Lindquist E."/>
            <person name="Daum C."/>
            <person name="Ramamoorthy G.K."/>
            <person name="Gryganskyi A."/>
            <person name="Culley D."/>
            <person name="Magnuson J.K."/>
            <person name="James T.Y."/>
            <person name="O'Malley M.A."/>
            <person name="Stajich J.E."/>
            <person name="Spatafora J.W."/>
            <person name="Visel A."/>
            <person name="Grigoriev I.V."/>
        </authorList>
    </citation>
    <scope>NUCLEOTIDE SEQUENCE [LARGE SCALE GENOMIC DNA]</scope>
    <source>
        <strain evidence="7 8">NRRL 2496</strain>
    </source>
</reference>
<comment type="similarity">
    <text evidence="2 6">Belongs to the cytochrome P450 family.</text>
</comment>
<dbReference type="PRINTS" id="PR00465">
    <property type="entry name" value="EP450IV"/>
</dbReference>
<dbReference type="AlphaFoldDB" id="A0A1X2HBR6"/>
<dbReference type="Gene3D" id="1.10.630.10">
    <property type="entry name" value="Cytochrome P450"/>
    <property type="match status" value="1"/>
</dbReference>
<dbReference type="InterPro" id="IPR017972">
    <property type="entry name" value="Cyt_P450_CS"/>
</dbReference>
<keyword evidence="4 5" id="KW-0408">Iron</keyword>
<protein>
    <submittedName>
        <fullName evidence="7">Cytochrome P450</fullName>
    </submittedName>
</protein>
<gene>
    <name evidence="7" type="ORF">BCR43DRAFT_563585</name>
</gene>
<dbReference type="Pfam" id="PF00067">
    <property type="entry name" value="p450"/>
    <property type="match status" value="1"/>
</dbReference>
<dbReference type="STRING" id="13706.A0A1X2HBR6"/>
<dbReference type="PANTHER" id="PTHR46206:SF7">
    <property type="entry name" value="P450, PUTATIVE (EUROFUNG)-RELATED"/>
    <property type="match status" value="1"/>
</dbReference>
<dbReference type="GO" id="GO:0004497">
    <property type="term" value="F:monooxygenase activity"/>
    <property type="evidence" value="ECO:0007669"/>
    <property type="project" value="UniProtKB-KW"/>
</dbReference>
<dbReference type="OMA" id="DIPCADE"/>
<evidence type="ECO:0000313" key="8">
    <source>
        <dbReference type="Proteomes" id="UP000242180"/>
    </source>
</evidence>
<dbReference type="InParanoid" id="A0A1X2HBR6"/>
<dbReference type="GO" id="GO:0016705">
    <property type="term" value="F:oxidoreductase activity, acting on paired donors, with incorporation or reduction of molecular oxygen"/>
    <property type="evidence" value="ECO:0007669"/>
    <property type="project" value="InterPro"/>
</dbReference>
<name>A0A1X2HBR6_SYNRA</name>
<keyword evidence="6" id="KW-0560">Oxidoreductase</keyword>
<evidence type="ECO:0000256" key="6">
    <source>
        <dbReference type="RuleBase" id="RU000461"/>
    </source>
</evidence>
<evidence type="ECO:0000256" key="5">
    <source>
        <dbReference type="PIRSR" id="PIRSR602403-1"/>
    </source>
</evidence>
<evidence type="ECO:0000256" key="4">
    <source>
        <dbReference type="ARBA" id="ARBA00023004"/>
    </source>
</evidence>
<dbReference type="InterPro" id="IPR001128">
    <property type="entry name" value="Cyt_P450"/>
</dbReference>
<keyword evidence="6" id="KW-0503">Monooxygenase</keyword>
<comment type="caution">
    <text evidence="7">The sequence shown here is derived from an EMBL/GenBank/DDBJ whole genome shotgun (WGS) entry which is preliminary data.</text>
</comment>
<sequence>MTDNTIVNTALSTVSGLFREPDQRKTALAIILALLSTYTASRLVRTKEESQHHVPFVSGSLPVLGHTIQMERAPREFLARCKERYGSAFAIRLAGQNFYVLTGNLIPELFRAGSKAFSFTEGIETLVPTQRVIDVSYGHKFQPERMNPRDKHPIIYPIKHNFKEDQIHVFSERIQAGLEHALAEQLTLAPGESKTVQGWDFLAKAISHISCLCFAGSDVGRDPRLVSAMATFTQKIIKAGMALSIMPAWLGDWYVRRYMSVTEELDLVMELVVPDLIKRQQSGELGTGEPAFTAMALSLQRSDGTFRSVQDAAFYFKNIALASIHTTSHFATFALHELACRPHLVAELRQELNGVRLTPESIIDLPLLDSFLREVLRFNVDILSMHHRALHDVVLSNGMTVPKGSLVVAAVEDWHFGAEPIGPTPLDHFDAHRFLSVDLPSSTIAEDFVTFGFGAHACPGRYFAVNEIKYVLAELIMRYDISTKLKTRAPDHVLLGMTKFPPREPLIFTGREA</sequence>